<reference evidence="3" key="1">
    <citation type="submission" date="2019-03" db="EMBL/GenBank/DDBJ databases">
        <title>Long read genome sequence of the mycoparasitic Pythium oligandrum ATCC 38472 isolated from sugarbeet rhizosphere.</title>
        <authorList>
            <person name="Gaulin E."/>
        </authorList>
    </citation>
    <scope>NUCLEOTIDE SEQUENCE</scope>
    <source>
        <strain evidence="3">ATCC 38472_TT</strain>
    </source>
</reference>
<dbReference type="Gene3D" id="1.10.287.630">
    <property type="entry name" value="Helix hairpin bin"/>
    <property type="match status" value="1"/>
</dbReference>
<dbReference type="Proteomes" id="UP000794436">
    <property type="component" value="Unassembled WGS sequence"/>
</dbReference>
<dbReference type="GO" id="GO:0044877">
    <property type="term" value="F:protein-containing complex binding"/>
    <property type="evidence" value="ECO:0007669"/>
    <property type="project" value="TreeGrafter"/>
</dbReference>
<evidence type="ECO:0000313" key="3">
    <source>
        <dbReference type="EMBL" id="TMW58796.1"/>
    </source>
</evidence>
<evidence type="ECO:0000256" key="2">
    <source>
        <dbReference type="SAM" id="Phobius"/>
    </source>
</evidence>
<dbReference type="SUPFAM" id="SSF51206">
    <property type="entry name" value="cAMP-binding domain-like"/>
    <property type="match status" value="1"/>
</dbReference>
<organism evidence="3 4">
    <name type="scientific">Pythium oligandrum</name>
    <name type="common">Mycoparasitic fungus</name>
    <dbReference type="NCBI Taxonomy" id="41045"/>
    <lineage>
        <taxon>Eukaryota</taxon>
        <taxon>Sar</taxon>
        <taxon>Stramenopiles</taxon>
        <taxon>Oomycota</taxon>
        <taxon>Peronosporomycetes</taxon>
        <taxon>Pythiales</taxon>
        <taxon>Pythiaceae</taxon>
        <taxon>Pythium</taxon>
    </lineage>
</organism>
<keyword evidence="4" id="KW-1185">Reference proteome</keyword>
<comment type="caution">
    <text evidence="3">The sequence shown here is derived from an EMBL/GenBank/DDBJ whole genome shotgun (WGS) entry which is preliminary data.</text>
</comment>
<dbReference type="OrthoDB" id="75615at2759"/>
<feature type="transmembrane region" description="Helical" evidence="2">
    <location>
        <begin position="102"/>
        <end position="126"/>
    </location>
</feature>
<dbReference type="GO" id="GO:0005221">
    <property type="term" value="F:intracellularly cyclic nucleotide-activated monoatomic cation channel activity"/>
    <property type="evidence" value="ECO:0007669"/>
    <property type="project" value="InterPro"/>
</dbReference>
<dbReference type="AlphaFoldDB" id="A0A8K1C9D2"/>
<keyword evidence="2" id="KW-1133">Transmembrane helix</keyword>
<keyword evidence="2" id="KW-0472">Membrane</keyword>
<protein>
    <recommendedName>
        <fullName evidence="5">Cyclic nucleotide-binding domain-containing protein</fullName>
    </recommendedName>
</protein>
<keyword evidence="2" id="KW-0812">Transmembrane</keyword>
<proteinExistence type="predicted"/>
<name>A0A8K1C9D2_PYTOL</name>
<evidence type="ECO:0000256" key="1">
    <source>
        <dbReference type="SAM" id="MobiDB-lite"/>
    </source>
</evidence>
<dbReference type="InterPro" id="IPR018490">
    <property type="entry name" value="cNMP-bd_dom_sf"/>
</dbReference>
<dbReference type="PANTHER" id="PTHR45638:SF11">
    <property type="entry name" value="CYCLIC NUCLEOTIDE-GATED CATION CHANNEL SUBUNIT A"/>
    <property type="match status" value="1"/>
</dbReference>
<evidence type="ECO:0000313" key="4">
    <source>
        <dbReference type="Proteomes" id="UP000794436"/>
    </source>
</evidence>
<feature type="region of interest" description="Disordered" evidence="1">
    <location>
        <begin position="42"/>
        <end position="68"/>
    </location>
</feature>
<accession>A0A8K1C9D2</accession>
<evidence type="ECO:0008006" key="5">
    <source>
        <dbReference type="Google" id="ProtNLM"/>
    </source>
</evidence>
<dbReference type="PANTHER" id="PTHR45638">
    <property type="entry name" value="CYCLIC NUCLEOTIDE-GATED CATION CHANNEL SUBUNIT A"/>
    <property type="match status" value="1"/>
</dbReference>
<gene>
    <name evidence="3" type="ORF">Poli38472_006941</name>
</gene>
<dbReference type="InterPro" id="IPR050866">
    <property type="entry name" value="CNG_cation_channel"/>
</dbReference>
<sequence length="298" mass="34239">MLAGNRRSARIASELKLKEKTEAYESMMEHFQLRKLHRTFSADDGSRFSSPQSTSSMREQTPSEDQQVHQFRRTWPLDQGRGALDDSTCQDEYKGTTPLQNLFSTFSVLLGSVILAIVFGNVAMLVSNFNANSTNYQRKMEVVFATMNKLQLPHDLRERIHLYYDHLWQEYESLDGDIVKFSKELTHTLALEVGLYRYMNLIMKVPYWRECSPDFGEIGEEMYMVNRGLCEFADVTYSEDFSTARDQNHVGPTGMGSVLDTNEDEGIDQEQLHQLPRVVQSPSSPQSLKLRLQAIQDL</sequence>
<feature type="compositionally biased region" description="Polar residues" evidence="1">
    <location>
        <begin position="47"/>
        <end position="68"/>
    </location>
</feature>
<dbReference type="EMBL" id="SPLM01000110">
    <property type="protein sequence ID" value="TMW58796.1"/>
    <property type="molecule type" value="Genomic_DNA"/>
</dbReference>